<dbReference type="Proteomes" id="UP000199642">
    <property type="component" value="Unassembled WGS sequence"/>
</dbReference>
<sequence length="117" mass="13412">MTKNYHIRLNSATVEKSLIVSDEFKSKTDAETYRDLLFKLLKTPNPRSITDHELDGLMLELQVCEVEPCGLISPISLEEAILKLWGDLERSHQFIEEAIDEILIDSLSEEIDQHVSE</sequence>
<evidence type="ECO:0000313" key="1">
    <source>
        <dbReference type="EMBL" id="SFG84666.1"/>
    </source>
</evidence>
<keyword evidence="2" id="KW-1185">Reference proteome</keyword>
<evidence type="ECO:0000313" key="2">
    <source>
        <dbReference type="Proteomes" id="UP000199642"/>
    </source>
</evidence>
<organism evidence="1 2">
    <name type="scientific">Algoriphagus hitonicola</name>
    <dbReference type="NCBI Taxonomy" id="435880"/>
    <lineage>
        <taxon>Bacteria</taxon>
        <taxon>Pseudomonadati</taxon>
        <taxon>Bacteroidota</taxon>
        <taxon>Cytophagia</taxon>
        <taxon>Cytophagales</taxon>
        <taxon>Cyclobacteriaceae</taxon>
        <taxon>Algoriphagus</taxon>
    </lineage>
</organism>
<dbReference type="OrthoDB" id="9868498at2"/>
<dbReference type="AlphaFoldDB" id="A0A1I2VB80"/>
<reference evidence="2" key="1">
    <citation type="submission" date="2016-10" db="EMBL/GenBank/DDBJ databases">
        <authorList>
            <person name="Varghese N."/>
            <person name="Submissions S."/>
        </authorList>
    </citation>
    <scope>NUCLEOTIDE SEQUENCE [LARGE SCALE GENOMIC DNA]</scope>
    <source>
        <strain evidence="2">DSM 19315</strain>
    </source>
</reference>
<dbReference type="EMBL" id="FOPC01000009">
    <property type="protein sequence ID" value="SFG84666.1"/>
    <property type="molecule type" value="Genomic_DNA"/>
</dbReference>
<gene>
    <name evidence="1" type="ORF">SAMN04487988_10922</name>
</gene>
<dbReference type="STRING" id="435880.SAMN04487988_10922"/>
<protein>
    <submittedName>
        <fullName evidence="1">Uncharacterized protein</fullName>
    </submittedName>
</protein>
<name>A0A1I2VB80_9BACT</name>
<dbReference type="RefSeq" id="WP_092792230.1">
    <property type="nucleotide sequence ID" value="NZ_FOPC01000009.1"/>
</dbReference>
<proteinExistence type="predicted"/>
<accession>A0A1I2VB80</accession>